<sequence>MSSAAAACTSRPLSGVRVFLHIRLGPSDEDGRQRISRGGSIDYVKKRKGDGSRASARDVLRAARAHVQQLGATLALSEAAADLVVFHGGRKSFLEAAHMKLKAVVRPDYLAACVAADQRVDIAPYIVAPAVIAAAATSTAPDLKYAGTISSAAPSSHTFAAPSRGALSTAVTDANNPGGTRSGAANNRPAGGSAAAAPSSASSGSPSCAPRSQLRFGAEASTPAQEPTSLSQPHRLPFLDEDEDSGKLDSQQRQQPILAALTRAATAREEGAVAASVAPASASSSLHAEPIATTNREATRLYHLLDDMPNGKTYASHRAAGPPHSDGAVSQKRAECFLTCSSSSSSVISQQRSAPCAKCRAHPASTAAVELNEVINQQPITGTASTPRLTPSPRHEFSSDGSQGALTVALPDRSSRNGSQSVVATSRRGEADTEEEEAIRHAVLRSTATVAVTRRRGRPSKQADSTPTLGDAASLLVDRMTGGRNTMSKRDQDPFLSSGGHTQRQPLPQLTSALLSSEVSDVGVAFTQPLAASSLEGSTAAALQQTPSTVSLAPTQRIAKRPRRSSAADDCTKGPTHCAHTAPADKAQRSRQRRRTQSAEDGAVGEEIRKPSNRQRQCRPGAQRRRRVASRGRTEVLRDFKCTPAAEPPFSIAFTDLALLRPLAPDDEEMSATVARLRVHIFLDGDAAAASLSFFLRDVVEQLGAACVVLGGDDSGEYPCWFGRHKRVREGWRSRTTQKPTHLVVSPCAALTPDILFCKALGVPIVTPQWVYDAIALGMFPTILPHIHAHPVYGDRYVAGAAVAATAGATAAAGAPRLDELLGGEEEEDVVGGTVVWANANPTLSLSSSSAGATAAVPREGMCAAAAGPRCPRRCGGSSTLRQLHKEVAEEYVPAGEQAMRPFYARIFHDRMFYLYVPPTDLLYANATGGGARPPRSSRASRHNHSGSYLGDAVAALAQVTELLRVLGGTVTRNVESTHLDLIIDLKGFYHDMAKVGLTAREQDWQQDRARTLRESLSGAFHDALRRMSQQPASMGVNAAAATTNAASTAPPVVGIAWLIYSILTRQWTAVDSFVLAGHPLTAQITAGHPCAPLSGPVDVDMAKSREDAKAIGAVAEPAGEDALVPAGSPVVTVTPHAHAPLMRSSHEAAAESSSRSLWSAVVAAAVEPHLKCAQGPQAALKQSSHQLYTQEIAAVLSDAQPLPLGVPGKAAPCASPPMRSPRQCVSTPFWVVEEDSFIFESMQDIDCNDHGLA</sequence>
<feature type="region of interest" description="Disordered" evidence="1">
    <location>
        <begin position="378"/>
        <end position="437"/>
    </location>
</feature>
<dbReference type="Proteomes" id="UP000674143">
    <property type="component" value="Chromosome 25"/>
</dbReference>
<proteinExistence type="predicted"/>
<dbReference type="RefSeq" id="XP_067062709.1">
    <property type="nucleotide sequence ID" value="XM_067206500.1"/>
</dbReference>
<evidence type="ECO:0000313" key="3">
    <source>
        <dbReference type="Proteomes" id="UP000674143"/>
    </source>
</evidence>
<keyword evidence="3" id="KW-1185">Reference proteome</keyword>
<feature type="region of interest" description="Disordered" evidence="1">
    <location>
        <begin position="450"/>
        <end position="506"/>
    </location>
</feature>
<accession>A0A836HIF4</accession>
<feature type="compositionally biased region" description="Polar residues" evidence="1">
    <location>
        <begin position="169"/>
        <end position="179"/>
    </location>
</feature>
<dbReference type="InterPro" id="IPR036420">
    <property type="entry name" value="BRCT_dom_sf"/>
</dbReference>
<organism evidence="2 3">
    <name type="scientific">Leishmania orientalis</name>
    <dbReference type="NCBI Taxonomy" id="2249476"/>
    <lineage>
        <taxon>Eukaryota</taxon>
        <taxon>Discoba</taxon>
        <taxon>Euglenozoa</taxon>
        <taxon>Kinetoplastea</taxon>
        <taxon>Metakinetoplastina</taxon>
        <taxon>Trypanosomatida</taxon>
        <taxon>Trypanosomatidae</taxon>
        <taxon>Leishmaniinae</taxon>
        <taxon>Leishmania</taxon>
    </lineage>
</organism>
<dbReference type="KEGG" id="loi:92360434"/>
<dbReference type="AlphaFoldDB" id="A0A836HIF4"/>
<feature type="region of interest" description="Disordered" evidence="1">
    <location>
        <begin position="169"/>
        <end position="252"/>
    </location>
</feature>
<feature type="compositionally biased region" description="Low complexity" evidence="1">
    <location>
        <begin position="182"/>
        <end position="212"/>
    </location>
</feature>
<name>A0A836HIF4_9TRYP</name>
<evidence type="ECO:0000256" key="1">
    <source>
        <dbReference type="SAM" id="MobiDB-lite"/>
    </source>
</evidence>
<feature type="compositionally biased region" description="Polar residues" evidence="1">
    <location>
        <begin position="542"/>
        <end position="554"/>
    </location>
</feature>
<dbReference type="CDD" id="cd00027">
    <property type="entry name" value="BRCT"/>
    <property type="match status" value="1"/>
</dbReference>
<reference evidence="2 3" key="1">
    <citation type="submission" date="2021-02" db="EMBL/GenBank/DDBJ databases">
        <title>Leishmania (Mundinia) orientalis Genome sequencing and assembly.</title>
        <authorList>
            <person name="Almutairi H."/>
            <person name="Gatherer D."/>
        </authorList>
    </citation>
    <scope>NUCLEOTIDE SEQUENCE [LARGE SCALE GENOMIC DNA]</scope>
    <source>
        <strain evidence="2">LSCM4</strain>
    </source>
</reference>
<feature type="compositionally biased region" description="Polar residues" evidence="1">
    <location>
        <begin position="378"/>
        <end position="389"/>
    </location>
</feature>
<feature type="compositionally biased region" description="Polar residues" evidence="1">
    <location>
        <begin position="222"/>
        <end position="232"/>
    </location>
</feature>
<dbReference type="EMBL" id="JAFHLR010000025">
    <property type="protein sequence ID" value="KAG5477298.1"/>
    <property type="molecule type" value="Genomic_DNA"/>
</dbReference>
<evidence type="ECO:0000313" key="2">
    <source>
        <dbReference type="EMBL" id="KAG5477298.1"/>
    </source>
</evidence>
<dbReference type="GeneID" id="92360434"/>
<feature type="compositionally biased region" description="Basic residues" evidence="1">
    <location>
        <begin position="611"/>
        <end position="630"/>
    </location>
</feature>
<dbReference type="SUPFAM" id="SSF52113">
    <property type="entry name" value="BRCT domain"/>
    <property type="match status" value="1"/>
</dbReference>
<protein>
    <recommendedName>
        <fullName evidence="4">BRCT domain-containing protein</fullName>
    </recommendedName>
</protein>
<comment type="caution">
    <text evidence="2">The sequence shown here is derived from an EMBL/GenBank/DDBJ whole genome shotgun (WGS) entry which is preliminary data.</text>
</comment>
<feature type="region of interest" description="Disordered" evidence="1">
    <location>
        <begin position="542"/>
        <end position="630"/>
    </location>
</feature>
<dbReference type="Gene3D" id="3.40.50.10190">
    <property type="entry name" value="BRCT domain"/>
    <property type="match status" value="2"/>
</dbReference>
<gene>
    <name evidence="2" type="ORF">LSCM4_04516</name>
</gene>
<evidence type="ECO:0008006" key="4">
    <source>
        <dbReference type="Google" id="ProtNLM"/>
    </source>
</evidence>